<dbReference type="Proteomes" id="UP000481033">
    <property type="component" value="Unassembled WGS sequence"/>
</dbReference>
<evidence type="ECO:0000256" key="1">
    <source>
        <dbReference type="ARBA" id="ARBA00023122"/>
    </source>
</evidence>
<keyword evidence="1 2" id="KW-0129">CBS domain</keyword>
<dbReference type="CDD" id="cd04586">
    <property type="entry name" value="CBS_pair_BON_assoc"/>
    <property type="match status" value="1"/>
</dbReference>
<accession>A0A6M0RF05</accession>
<dbReference type="InterPro" id="IPR046342">
    <property type="entry name" value="CBS_dom_sf"/>
</dbReference>
<keyword evidence="5" id="KW-1185">Reference proteome</keyword>
<evidence type="ECO:0000256" key="2">
    <source>
        <dbReference type="PROSITE-ProRule" id="PRU00703"/>
    </source>
</evidence>
<dbReference type="InterPro" id="IPR051257">
    <property type="entry name" value="Diverse_CBS-Domain"/>
</dbReference>
<dbReference type="PANTHER" id="PTHR43080">
    <property type="entry name" value="CBS DOMAIN-CONTAINING PROTEIN CBSX3, MITOCHONDRIAL"/>
    <property type="match status" value="1"/>
</dbReference>
<dbReference type="Gene3D" id="3.10.580.10">
    <property type="entry name" value="CBS-domain"/>
    <property type="match status" value="1"/>
</dbReference>
<dbReference type="PROSITE" id="PS51371">
    <property type="entry name" value="CBS"/>
    <property type="match status" value="2"/>
</dbReference>
<proteinExistence type="predicted"/>
<comment type="caution">
    <text evidence="4">The sequence shown here is derived from an EMBL/GenBank/DDBJ whole genome shotgun (WGS) entry which is preliminary data.</text>
</comment>
<dbReference type="EMBL" id="QXHD01000003">
    <property type="protein sequence ID" value="NEZ54828.1"/>
    <property type="molecule type" value="Genomic_DNA"/>
</dbReference>
<gene>
    <name evidence="4" type="ORF">DXZ20_03810</name>
</gene>
<dbReference type="PANTHER" id="PTHR43080:SF26">
    <property type="entry name" value="REGULATORY PROTEIN"/>
    <property type="match status" value="1"/>
</dbReference>
<dbReference type="RefSeq" id="WP_006516462.1">
    <property type="nucleotide sequence ID" value="NZ_QXHD01000003.1"/>
</dbReference>
<dbReference type="SMART" id="SM00116">
    <property type="entry name" value="CBS"/>
    <property type="match status" value="2"/>
</dbReference>
<evidence type="ECO:0000259" key="3">
    <source>
        <dbReference type="PROSITE" id="PS51371"/>
    </source>
</evidence>
<name>A0A6M0RF05_9CYAN</name>
<dbReference type="InterPro" id="IPR000644">
    <property type="entry name" value="CBS_dom"/>
</dbReference>
<feature type="domain" description="CBS" evidence="3">
    <location>
        <begin position="109"/>
        <end position="164"/>
    </location>
</feature>
<dbReference type="Pfam" id="PF00571">
    <property type="entry name" value="CBS"/>
    <property type="match status" value="2"/>
</dbReference>
<sequence length="164" mass="17902">MASKTVLTTTATKTVGEMMTAPPLTATPEMSLKDAIQLLATHRISGLPVVDATGEAVGEISETDLMWQVSGASLPAYVMLLDSIVYLTNPARYSQELHKALGQTVADVMSRKVTVVQADDDLQRAAQLMHDKQIRRLVVVDDDRHVIGILTRGDIVRELAQQYT</sequence>
<feature type="domain" description="CBS" evidence="3">
    <location>
        <begin position="19"/>
        <end position="76"/>
    </location>
</feature>
<dbReference type="AlphaFoldDB" id="A0A6M0RF05"/>
<organism evidence="4 5">
    <name type="scientific">Adonisia turfae CCMR0081</name>
    <dbReference type="NCBI Taxonomy" id="2292702"/>
    <lineage>
        <taxon>Bacteria</taxon>
        <taxon>Bacillati</taxon>
        <taxon>Cyanobacteriota</taxon>
        <taxon>Adonisia</taxon>
        <taxon>Adonisia turfae</taxon>
    </lineage>
</organism>
<reference evidence="4 5" key="1">
    <citation type="journal article" date="2020" name="Microb. Ecol.">
        <title>Ecogenomics of the Marine Benthic Filamentous Cyanobacterium Adonisia.</title>
        <authorList>
            <person name="Walter J.M."/>
            <person name="Coutinho F.H."/>
            <person name="Leomil L."/>
            <person name="Hargreaves P.I."/>
            <person name="Campeao M.E."/>
            <person name="Vieira V.V."/>
            <person name="Silva B.S."/>
            <person name="Fistarol G.O."/>
            <person name="Salomon P.S."/>
            <person name="Sawabe T."/>
            <person name="Mino S."/>
            <person name="Hosokawa M."/>
            <person name="Miyashita H."/>
            <person name="Maruyama F."/>
            <person name="van Verk M.C."/>
            <person name="Dutilh B.E."/>
            <person name="Thompson C.C."/>
            <person name="Thompson F.L."/>
        </authorList>
    </citation>
    <scope>NUCLEOTIDE SEQUENCE [LARGE SCALE GENOMIC DNA]</scope>
    <source>
        <strain evidence="4 5">CCMR0081</strain>
    </source>
</reference>
<evidence type="ECO:0000313" key="4">
    <source>
        <dbReference type="EMBL" id="NEZ54828.1"/>
    </source>
</evidence>
<evidence type="ECO:0000313" key="5">
    <source>
        <dbReference type="Proteomes" id="UP000481033"/>
    </source>
</evidence>
<protein>
    <submittedName>
        <fullName evidence="4">CBS domain-containing protein</fullName>
    </submittedName>
</protein>
<dbReference type="SUPFAM" id="SSF54631">
    <property type="entry name" value="CBS-domain pair"/>
    <property type="match status" value="1"/>
</dbReference>